<organism evidence="8 9">
    <name type="scientific">Anisodus tanguticus</name>
    <dbReference type="NCBI Taxonomy" id="243964"/>
    <lineage>
        <taxon>Eukaryota</taxon>
        <taxon>Viridiplantae</taxon>
        <taxon>Streptophyta</taxon>
        <taxon>Embryophyta</taxon>
        <taxon>Tracheophyta</taxon>
        <taxon>Spermatophyta</taxon>
        <taxon>Magnoliopsida</taxon>
        <taxon>eudicotyledons</taxon>
        <taxon>Gunneridae</taxon>
        <taxon>Pentapetalae</taxon>
        <taxon>asterids</taxon>
        <taxon>lamiids</taxon>
        <taxon>Solanales</taxon>
        <taxon>Solanaceae</taxon>
        <taxon>Solanoideae</taxon>
        <taxon>Hyoscyameae</taxon>
        <taxon>Anisodus</taxon>
    </lineage>
</organism>
<proteinExistence type="inferred from homology"/>
<evidence type="ECO:0000256" key="2">
    <source>
        <dbReference type="ARBA" id="ARBA00022448"/>
    </source>
</evidence>
<keyword evidence="9" id="KW-1185">Reference proteome</keyword>
<dbReference type="InterPro" id="IPR036259">
    <property type="entry name" value="MFS_trans_sf"/>
</dbReference>
<dbReference type="EMBL" id="JAVYJV010000014">
    <property type="protein sequence ID" value="KAK4354769.1"/>
    <property type="molecule type" value="Genomic_DNA"/>
</dbReference>
<keyword evidence="4 7" id="KW-1133">Transmembrane helix</keyword>
<evidence type="ECO:0000256" key="5">
    <source>
        <dbReference type="ARBA" id="ARBA00023136"/>
    </source>
</evidence>
<dbReference type="AlphaFoldDB" id="A0AAE1RPB0"/>
<keyword evidence="3 7" id="KW-0812">Transmembrane</keyword>
<evidence type="ECO:0000256" key="4">
    <source>
        <dbReference type="ARBA" id="ARBA00022989"/>
    </source>
</evidence>
<dbReference type="PANTHER" id="PTHR23504:SF89">
    <property type="entry name" value="TETRACYCLINE RESISTANCE PROTEIN, CLASS A-LIKE"/>
    <property type="match status" value="1"/>
</dbReference>
<accession>A0AAE1RPB0</accession>
<evidence type="ECO:0000313" key="8">
    <source>
        <dbReference type="EMBL" id="KAK4354769.1"/>
    </source>
</evidence>
<name>A0AAE1RPB0_9SOLA</name>
<dbReference type="Gene3D" id="1.20.1250.20">
    <property type="entry name" value="MFS general substrate transporter like domains"/>
    <property type="match status" value="1"/>
</dbReference>
<dbReference type="PANTHER" id="PTHR23504">
    <property type="entry name" value="MAJOR FACILITATOR SUPERFAMILY DOMAIN-CONTAINING PROTEIN 10"/>
    <property type="match status" value="1"/>
</dbReference>
<comment type="caution">
    <text evidence="8">The sequence shown here is derived from an EMBL/GenBank/DDBJ whole genome shotgun (WGS) entry which is preliminary data.</text>
</comment>
<keyword evidence="5 7" id="KW-0472">Membrane</keyword>
<protein>
    <submittedName>
        <fullName evidence="8">Uncharacterized protein</fullName>
    </submittedName>
</protein>
<dbReference type="Proteomes" id="UP001291623">
    <property type="component" value="Unassembled WGS sequence"/>
</dbReference>
<gene>
    <name evidence="8" type="ORF">RND71_026963</name>
</gene>
<comment type="subcellular location">
    <subcellularLocation>
        <location evidence="1">Membrane</location>
        <topology evidence="1">Multi-pass membrane protein</topology>
    </subcellularLocation>
</comment>
<evidence type="ECO:0000256" key="6">
    <source>
        <dbReference type="ARBA" id="ARBA00044504"/>
    </source>
</evidence>
<dbReference type="SUPFAM" id="SSF103473">
    <property type="entry name" value="MFS general substrate transporter"/>
    <property type="match status" value="1"/>
</dbReference>
<sequence length="101" mass="10684">MSIFVMPCLKSMASKQVGPNEQGKVQGCISGICSFASVVSPLIFSPLTALFLSENTPFHFPGFGLACAAFALMVAFTESFMITSAHPVTNCNLSNSDSEEP</sequence>
<reference evidence="8" key="1">
    <citation type="submission" date="2023-12" db="EMBL/GenBank/DDBJ databases">
        <title>Genome assembly of Anisodus tanguticus.</title>
        <authorList>
            <person name="Wang Y.-J."/>
        </authorList>
    </citation>
    <scope>NUCLEOTIDE SEQUENCE</scope>
    <source>
        <strain evidence="8">KB-2021</strain>
        <tissue evidence="8">Leaf</tissue>
    </source>
</reference>
<evidence type="ECO:0000256" key="3">
    <source>
        <dbReference type="ARBA" id="ARBA00022692"/>
    </source>
</evidence>
<keyword evidence="2" id="KW-0813">Transport</keyword>
<evidence type="ECO:0000256" key="1">
    <source>
        <dbReference type="ARBA" id="ARBA00004141"/>
    </source>
</evidence>
<evidence type="ECO:0000313" key="9">
    <source>
        <dbReference type="Proteomes" id="UP001291623"/>
    </source>
</evidence>
<feature type="transmembrane region" description="Helical" evidence="7">
    <location>
        <begin position="32"/>
        <end position="52"/>
    </location>
</feature>
<dbReference type="GO" id="GO:0016020">
    <property type="term" value="C:membrane"/>
    <property type="evidence" value="ECO:0007669"/>
    <property type="project" value="UniProtKB-SubCell"/>
</dbReference>
<evidence type="ECO:0000256" key="7">
    <source>
        <dbReference type="SAM" id="Phobius"/>
    </source>
</evidence>
<feature type="transmembrane region" description="Helical" evidence="7">
    <location>
        <begin position="58"/>
        <end position="76"/>
    </location>
</feature>
<comment type="similarity">
    <text evidence="6">Belongs to the major facilitator superfamily. Phosphate:H(+) symporter (TC 2.A.1.9) family.</text>
</comment>